<sequence length="130" mass="14245">MNVELERFFNLGSIVLLAATLAYCSYNTRPEPSNSSNTDEIISPTSTPQYVGSDLNHFSIPTIQEILDLGVPYEIELSQGINRQCIVIVRSNDKFGILLTSASYAPDDPLLQELGLNEQCSHLIGAQNGN</sequence>
<dbReference type="EMBL" id="MGAL01000014">
    <property type="protein sequence ID" value="OGK48507.1"/>
    <property type="molecule type" value="Genomic_DNA"/>
</dbReference>
<dbReference type="Proteomes" id="UP000177141">
    <property type="component" value="Unassembled WGS sequence"/>
</dbReference>
<evidence type="ECO:0000313" key="2">
    <source>
        <dbReference type="Proteomes" id="UP000177141"/>
    </source>
</evidence>
<dbReference type="STRING" id="1802061.A3A93_03530"/>
<name>A0A1F7IYU4_9BACT</name>
<organism evidence="1 2">
    <name type="scientific">Candidatus Roizmanbacteria bacterium RIFCSPLOWO2_01_FULL_38_12</name>
    <dbReference type="NCBI Taxonomy" id="1802061"/>
    <lineage>
        <taxon>Bacteria</taxon>
        <taxon>Candidatus Roizmaniibacteriota</taxon>
    </lineage>
</organism>
<reference evidence="1 2" key="1">
    <citation type="journal article" date="2016" name="Nat. Commun.">
        <title>Thousands of microbial genomes shed light on interconnected biogeochemical processes in an aquifer system.</title>
        <authorList>
            <person name="Anantharaman K."/>
            <person name="Brown C.T."/>
            <person name="Hug L.A."/>
            <person name="Sharon I."/>
            <person name="Castelle C.J."/>
            <person name="Probst A.J."/>
            <person name="Thomas B.C."/>
            <person name="Singh A."/>
            <person name="Wilkins M.J."/>
            <person name="Karaoz U."/>
            <person name="Brodie E.L."/>
            <person name="Williams K.H."/>
            <person name="Hubbard S.S."/>
            <person name="Banfield J.F."/>
        </authorList>
    </citation>
    <scope>NUCLEOTIDE SEQUENCE [LARGE SCALE GENOMIC DNA]</scope>
</reference>
<proteinExistence type="predicted"/>
<evidence type="ECO:0000313" key="1">
    <source>
        <dbReference type="EMBL" id="OGK48507.1"/>
    </source>
</evidence>
<protein>
    <submittedName>
        <fullName evidence="1">Uncharacterized protein</fullName>
    </submittedName>
</protein>
<dbReference type="AlphaFoldDB" id="A0A1F7IYU4"/>
<gene>
    <name evidence="1" type="ORF">A3A93_03530</name>
</gene>
<comment type="caution">
    <text evidence="1">The sequence shown here is derived from an EMBL/GenBank/DDBJ whole genome shotgun (WGS) entry which is preliminary data.</text>
</comment>
<accession>A0A1F7IYU4</accession>